<dbReference type="AlphaFoldDB" id="A0A1F5GBM0"/>
<evidence type="ECO:0000256" key="4">
    <source>
        <dbReference type="PROSITE-ProRule" id="PRU00520"/>
    </source>
</evidence>
<gene>
    <name evidence="8" type="ORF">A3D04_01275</name>
</gene>
<dbReference type="STRING" id="1797714.A3D04_01275"/>
<evidence type="ECO:0000256" key="2">
    <source>
        <dbReference type="ARBA" id="ARBA00012150"/>
    </source>
</evidence>
<dbReference type="PROSITE" id="PS51160">
    <property type="entry name" value="ACYLPHOSPHATASE_3"/>
    <property type="match status" value="1"/>
</dbReference>
<evidence type="ECO:0000256" key="3">
    <source>
        <dbReference type="ARBA" id="ARBA00047645"/>
    </source>
</evidence>
<comment type="catalytic activity">
    <reaction evidence="3 4 5">
        <text>an acyl phosphate + H2O = a carboxylate + phosphate + H(+)</text>
        <dbReference type="Rhea" id="RHEA:14965"/>
        <dbReference type="ChEBI" id="CHEBI:15377"/>
        <dbReference type="ChEBI" id="CHEBI:15378"/>
        <dbReference type="ChEBI" id="CHEBI:29067"/>
        <dbReference type="ChEBI" id="CHEBI:43474"/>
        <dbReference type="ChEBI" id="CHEBI:59918"/>
        <dbReference type="EC" id="3.6.1.7"/>
    </reaction>
</comment>
<organism evidence="8 9">
    <name type="scientific">Candidatus Curtissbacteria bacterium RIFCSPHIGHO2_02_FULL_40_16b</name>
    <dbReference type="NCBI Taxonomy" id="1797714"/>
    <lineage>
        <taxon>Bacteria</taxon>
        <taxon>Candidatus Curtissiibacteriota</taxon>
    </lineage>
</organism>
<dbReference type="Gene3D" id="3.30.70.100">
    <property type="match status" value="1"/>
</dbReference>
<name>A0A1F5GBM0_9BACT</name>
<feature type="domain" description="Acylphosphatase-like" evidence="7">
    <location>
        <begin position="3"/>
        <end position="90"/>
    </location>
</feature>
<dbReference type="InterPro" id="IPR017968">
    <property type="entry name" value="Acylphosphatase_CS"/>
</dbReference>
<dbReference type="SUPFAM" id="SSF54975">
    <property type="entry name" value="Acylphosphatase/BLUF domain-like"/>
    <property type="match status" value="1"/>
</dbReference>
<evidence type="ECO:0000313" key="8">
    <source>
        <dbReference type="EMBL" id="OGD89250.1"/>
    </source>
</evidence>
<dbReference type="PROSITE" id="PS00151">
    <property type="entry name" value="ACYLPHOSPHATASE_2"/>
    <property type="match status" value="1"/>
</dbReference>
<dbReference type="PRINTS" id="PR00112">
    <property type="entry name" value="ACYLPHPHTASE"/>
</dbReference>
<evidence type="ECO:0000259" key="7">
    <source>
        <dbReference type="PROSITE" id="PS51160"/>
    </source>
</evidence>
<evidence type="ECO:0000256" key="1">
    <source>
        <dbReference type="ARBA" id="ARBA00005614"/>
    </source>
</evidence>
<evidence type="ECO:0000256" key="6">
    <source>
        <dbReference type="RuleBase" id="RU004168"/>
    </source>
</evidence>
<dbReference type="PROSITE" id="PS00150">
    <property type="entry name" value="ACYLPHOSPHATASE_1"/>
    <property type="match status" value="1"/>
</dbReference>
<evidence type="ECO:0000256" key="5">
    <source>
        <dbReference type="RuleBase" id="RU000553"/>
    </source>
</evidence>
<dbReference type="PANTHER" id="PTHR47268">
    <property type="entry name" value="ACYLPHOSPHATASE"/>
    <property type="match status" value="1"/>
</dbReference>
<dbReference type="InterPro" id="IPR036046">
    <property type="entry name" value="Acylphosphatase-like_dom_sf"/>
</dbReference>
<accession>A0A1F5GBM0</accession>
<dbReference type="InterPro" id="IPR001792">
    <property type="entry name" value="Acylphosphatase-like_dom"/>
</dbReference>
<proteinExistence type="inferred from homology"/>
<comment type="similarity">
    <text evidence="1 6">Belongs to the acylphosphatase family.</text>
</comment>
<dbReference type="EC" id="3.6.1.7" evidence="2 4"/>
<reference evidence="8 9" key="1">
    <citation type="journal article" date="2016" name="Nat. Commun.">
        <title>Thousands of microbial genomes shed light on interconnected biogeochemical processes in an aquifer system.</title>
        <authorList>
            <person name="Anantharaman K."/>
            <person name="Brown C.T."/>
            <person name="Hug L.A."/>
            <person name="Sharon I."/>
            <person name="Castelle C.J."/>
            <person name="Probst A.J."/>
            <person name="Thomas B.C."/>
            <person name="Singh A."/>
            <person name="Wilkins M.J."/>
            <person name="Karaoz U."/>
            <person name="Brodie E.L."/>
            <person name="Williams K.H."/>
            <person name="Hubbard S.S."/>
            <person name="Banfield J.F."/>
        </authorList>
    </citation>
    <scope>NUCLEOTIDE SEQUENCE [LARGE SCALE GENOMIC DNA]</scope>
</reference>
<dbReference type="GO" id="GO:0003998">
    <property type="term" value="F:acylphosphatase activity"/>
    <property type="evidence" value="ECO:0007669"/>
    <property type="project" value="UniProtKB-EC"/>
</dbReference>
<keyword evidence="4 5" id="KW-0378">Hydrolase</keyword>
<dbReference type="EMBL" id="MFBD01000008">
    <property type="protein sequence ID" value="OGD89250.1"/>
    <property type="molecule type" value="Genomic_DNA"/>
</dbReference>
<dbReference type="PANTHER" id="PTHR47268:SF4">
    <property type="entry name" value="ACYLPHOSPHATASE"/>
    <property type="match status" value="1"/>
</dbReference>
<evidence type="ECO:0000313" key="9">
    <source>
        <dbReference type="Proteomes" id="UP000177369"/>
    </source>
</evidence>
<feature type="active site" evidence="4">
    <location>
        <position position="36"/>
    </location>
</feature>
<dbReference type="Pfam" id="PF00708">
    <property type="entry name" value="Acylphosphatase"/>
    <property type="match status" value="1"/>
</dbReference>
<dbReference type="InterPro" id="IPR020456">
    <property type="entry name" value="Acylphosphatase"/>
</dbReference>
<protein>
    <recommendedName>
        <fullName evidence="2 4">Acylphosphatase</fullName>
        <ecNumber evidence="2 4">3.6.1.7</ecNumber>
    </recommendedName>
</protein>
<comment type="caution">
    <text evidence="8">The sequence shown here is derived from an EMBL/GenBank/DDBJ whole genome shotgun (WGS) entry which is preliminary data.</text>
</comment>
<dbReference type="Proteomes" id="UP000177369">
    <property type="component" value="Unassembled WGS sequence"/>
</dbReference>
<feature type="active site" evidence="4">
    <location>
        <position position="18"/>
    </location>
</feature>
<sequence>MLRVKLLISGSVQGVFFRQSAKLEAEKLGIVGWVKNRDDGNVEAMVEGEKAKIAEFIKWCKNGPPFAKVEKVEVEEQKGAEGFSEFSIQD</sequence>